<dbReference type="RefSeq" id="WP_284192126.1">
    <property type="nucleotide sequence ID" value="NZ_BSPW01000037.1"/>
</dbReference>
<keyword evidence="2" id="KW-1185">Reference proteome</keyword>
<protein>
    <recommendedName>
        <fullName evidence="3">3'-phosphate/5'-hydroxy nucleic acid ligase</fullName>
    </recommendedName>
</protein>
<evidence type="ECO:0000313" key="2">
    <source>
        <dbReference type="Proteomes" id="UP001157138"/>
    </source>
</evidence>
<dbReference type="EMBL" id="BSPW01000037">
    <property type="protein sequence ID" value="GLT18235.1"/>
    <property type="molecule type" value="Genomic_DNA"/>
</dbReference>
<evidence type="ECO:0000313" key="1">
    <source>
        <dbReference type="EMBL" id="GLT18235.1"/>
    </source>
</evidence>
<accession>A0ABQ6EYF0</accession>
<evidence type="ECO:0008006" key="3">
    <source>
        <dbReference type="Google" id="ProtNLM"/>
    </source>
</evidence>
<dbReference type="Proteomes" id="UP001157138">
    <property type="component" value="Unassembled WGS sequence"/>
</dbReference>
<proteinExistence type="predicted"/>
<organism evidence="1 2">
    <name type="scientific">Vibrio zhanjiangensis</name>
    <dbReference type="NCBI Taxonomy" id="1046128"/>
    <lineage>
        <taxon>Bacteria</taxon>
        <taxon>Pseudomonadati</taxon>
        <taxon>Pseudomonadota</taxon>
        <taxon>Gammaproteobacteria</taxon>
        <taxon>Vibrionales</taxon>
        <taxon>Vibrionaceae</taxon>
        <taxon>Vibrio</taxon>
    </lineage>
</organism>
<comment type="caution">
    <text evidence="1">The sequence shown here is derived from an EMBL/GenBank/DDBJ whole genome shotgun (WGS) entry which is preliminary data.</text>
</comment>
<sequence>MVKGEFCRVEGCRPSVRMQEYVEQMNHITDMNSVLDNVIKAVPFFQIFAGRDAY</sequence>
<gene>
    <name evidence="1" type="ORF">GCM10007938_20130</name>
</gene>
<reference evidence="2" key="1">
    <citation type="journal article" date="2019" name="Int. J. Syst. Evol. Microbiol.">
        <title>The Global Catalogue of Microorganisms (GCM) 10K type strain sequencing project: providing services to taxonomists for standard genome sequencing and annotation.</title>
        <authorList>
            <consortium name="The Broad Institute Genomics Platform"/>
            <consortium name="The Broad Institute Genome Sequencing Center for Infectious Disease"/>
            <person name="Wu L."/>
            <person name="Ma J."/>
        </authorList>
    </citation>
    <scope>NUCLEOTIDE SEQUENCE [LARGE SCALE GENOMIC DNA]</scope>
    <source>
        <strain evidence="2">NBRC 108723</strain>
    </source>
</reference>
<name>A0ABQ6EYF0_9VIBR</name>